<evidence type="ECO:0000259" key="2">
    <source>
        <dbReference type="Pfam" id="PF20149"/>
    </source>
</evidence>
<sequence length="652" mass="71765">MQQDFVNNNDNPDNVSTGRSFRMLRPTPASAQYREERTKQAASLTRRRGRHPSASETPLVVPQNAPFANAHSHTAQSSVRTTADLTQPSLGSDRTLQPQASSDSFPHQPLDAAFPQNNQPDRFPQNNPAYVFPQNSPNPFYSTHQTQLQFQDWNPTMMQDMLYTMPASGYDGLDMSDNDEHYSTHQSFSDIPGDSTVMNNTIGSTADIPAAPALPLASLSGTPSSSAPSTTGTPQNLRLFPQANASISSTPVVSLVPRKRKVGAIIDSDPPVPASSPSEPSAVARRPLIRRVDIFGSGLHDNRQRPLTPSAPTVGTQDKENEILDDVSDAETSPPQKKKSRKARGSRSIRTIQDTDPVRAKIIAAGFDYVHLMVLTKEKSVFLEGRGPVAVLAQDAFDFGAEKLGYDPAEFSPLTAKEEDLNRQEIYTIRKTFKSAARIVVKGGDGYGFVERSRNDSAETLTSTATKNRDIVATVTNKSALVFAVPSDRTIKGSMYKHPAIQAMAECTVFKNILSLAVQYPDWFDEAPLPEGDAISHKPRFSAVTLNVMILALRAAINEWSSGHWVPEVFRRRLYHKQFTEDLKAFRDWQEFTSKPTVLTGHVPTRTIPPSFLAQTFQESITEKARYNLFKDVVAPVPSIEVLGAADFALNQ</sequence>
<dbReference type="AlphaFoldDB" id="A0AAD7HEX8"/>
<gene>
    <name evidence="3" type="ORF">B0H16DRAFT_1795894</name>
</gene>
<dbReference type="Pfam" id="PF20149">
    <property type="entry name" value="DUF6532"/>
    <property type="match status" value="1"/>
</dbReference>
<evidence type="ECO:0000256" key="1">
    <source>
        <dbReference type="SAM" id="MobiDB-lite"/>
    </source>
</evidence>
<evidence type="ECO:0000313" key="3">
    <source>
        <dbReference type="EMBL" id="KAJ7719205.1"/>
    </source>
</evidence>
<comment type="caution">
    <text evidence="3">The sequence shown here is derived from an EMBL/GenBank/DDBJ whole genome shotgun (WGS) entry which is preliminary data.</text>
</comment>
<proteinExistence type="predicted"/>
<feature type="compositionally biased region" description="Basic residues" evidence="1">
    <location>
        <begin position="336"/>
        <end position="347"/>
    </location>
</feature>
<feature type="compositionally biased region" description="Low complexity" evidence="1">
    <location>
        <begin position="275"/>
        <end position="286"/>
    </location>
</feature>
<keyword evidence="4" id="KW-1185">Reference proteome</keyword>
<evidence type="ECO:0000313" key="4">
    <source>
        <dbReference type="Proteomes" id="UP001215598"/>
    </source>
</evidence>
<dbReference type="EMBL" id="JARKIB010000255">
    <property type="protein sequence ID" value="KAJ7719205.1"/>
    <property type="molecule type" value="Genomic_DNA"/>
</dbReference>
<feature type="compositionally biased region" description="Low complexity" evidence="1">
    <location>
        <begin position="1"/>
        <end position="15"/>
    </location>
</feature>
<accession>A0AAD7HEX8</accession>
<feature type="compositionally biased region" description="Polar residues" evidence="1">
    <location>
        <begin position="305"/>
        <end position="316"/>
    </location>
</feature>
<feature type="region of interest" description="Disordered" evidence="1">
    <location>
        <begin position="265"/>
        <end position="349"/>
    </location>
</feature>
<feature type="region of interest" description="Disordered" evidence="1">
    <location>
        <begin position="1"/>
        <end position="120"/>
    </location>
</feature>
<dbReference type="Proteomes" id="UP001215598">
    <property type="component" value="Unassembled WGS sequence"/>
</dbReference>
<feature type="domain" description="DUF6532" evidence="2">
    <location>
        <begin position="393"/>
        <end position="589"/>
    </location>
</feature>
<feature type="compositionally biased region" description="Polar residues" evidence="1">
    <location>
        <begin position="71"/>
        <end position="105"/>
    </location>
</feature>
<reference evidence="3" key="1">
    <citation type="submission" date="2023-03" db="EMBL/GenBank/DDBJ databases">
        <title>Massive genome expansion in bonnet fungi (Mycena s.s.) driven by repeated elements and novel gene families across ecological guilds.</title>
        <authorList>
            <consortium name="Lawrence Berkeley National Laboratory"/>
            <person name="Harder C.B."/>
            <person name="Miyauchi S."/>
            <person name="Viragh M."/>
            <person name="Kuo A."/>
            <person name="Thoen E."/>
            <person name="Andreopoulos B."/>
            <person name="Lu D."/>
            <person name="Skrede I."/>
            <person name="Drula E."/>
            <person name="Henrissat B."/>
            <person name="Morin E."/>
            <person name="Kohler A."/>
            <person name="Barry K."/>
            <person name="LaButti K."/>
            <person name="Morin E."/>
            <person name="Salamov A."/>
            <person name="Lipzen A."/>
            <person name="Mereny Z."/>
            <person name="Hegedus B."/>
            <person name="Baldrian P."/>
            <person name="Stursova M."/>
            <person name="Weitz H."/>
            <person name="Taylor A."/>
            <person name="Grigoriev I.V."/>
            <person name="Nagy L.G."/>
            <person name="Martin F."/>
            <person name="Kauserud H."/>
        </authorList>
    </citation>
    <scope>NUCLEOTIDE SEQUENCE</scope>
    <source>
        <strain evidence="3">CBHHK182m</strain>
    </source>
</reference>
<protein>
    <recommendedName>
        <fullName evidence="2">DUF6532 domain-containing protein</fullName>
    </recommendedName>
</protein>
<name>A0AAD7HEX8_9AGAR</name>
<organism evidence="3 4">
    <name type="scientific">Mycena metata</name>
    <dbReference type="NCBI Taxonomy" id="1033252"/>
    <lineage>
        <taxon>Eukaryota</taxon>
        <taxon>Fungi</taxon>
        <taxon>Dikarya</taxon>
        <taxon>Basidiomycota</taxon>
        <taxon>Agaricomycotina</taxon>
        <taxon>Agaricomycetes</taxon>
        <taxon>Agaricomycetidae</taxon>
        <taxon>Agaricales</taxon>
        <taxon>Marasmiineae</taxon>
        <taxon>Mycenaceae</taxon>
        <taxon>Mycena</taxon>
    </lineage>
</organism>
<dbReference type="InterPro" id="IPR045341">
    <property type="entry name" value="DUF6532"/>
</dbReference>